<gene>
    <name evidence="3" type="ORF">RF55_2396</name>
</gene>
<keyword evidence="1" id="KW-0479">Metal-binding</keyword>
<dbReference type="InterPro" id="IPR036236">
    <property type="entry name" value="Znf_C2H2_sf"/>
</dbReference>
<dbReference type="InterPro" id="IPR013087">
    <property type="entry name" value="Znf_C2H2_type"/>
</dbReference>
<dbReference type="SMART" id="SM00355">
    <property type="entry name" value="ZnF_C2H2"/>
    <property type="match status" value="2"/>
</dbReference>
<dbReference type="PROSITE" id="PS50157">
    <property type="entry name" value="ZINC_FINGER_C2H2_2"/>
    <property type="match status" value="1"/>
</dbReference>
<comment type="caution">
    <text evidence="3">The sequence shown here is derived from an EMBL/GenBank/DDBJ whole genome shotgun (WGS) entry which is preliminary data.</text>
</comment>
<keyword evidence="1" id="KW-0862">Zinc</keyword>
<organism evidence="3 4">
    <name type="scientific">Lasius niger</name>
    <name type="common">Black garden ant</name>
    <dbReference type="NCBI Taxonomy" id="67767"/>
    <lineage>
        <taxon>Eukaryota</taxon>
        <taxon>Metazoa</taxon>
        <taxon>Ecdysozoa</taxon>
        <taxon>Arthropoda</taxon>
        <taxon>Hexapoda</taxon>
        <taxon>Insecta</taxon>
        <taxon>Pterygota</taxon>
        <taxon>Neoptera</taxon>
        <taxon>Endopterygota</taxon>
        <taxon>Hymenoptera</taxon>
        <taxon>Apocrita</taxon>
        <taxon>Aculeata</taxon>
        <taxon>Formicoidea</taxon>
        <taxon>Formicidae</taxon>
        <taxon>Formicinae</taxon>
        <taxon>Lasius</taxon>
        <taxon>Lasius</taxon>
    </lineage>
</organism>
<evidence type="ECO:0000256" key="1">
    <source>
        <dbReference type="PROSITE-ProRule" id="PRU00042"/>
    </source>
</evidence>
<accession>A0A0J7NXY0</accession>
<dbReference type="EMBL" id="LBMM01000890">
    <property type="protein sequence ID" value="KMQ97280.1"/>
    <property type="molecule type" value="Genomic_DNA"/>
</dbReference>
<dbReference type="Proteomes" id="UP000036403">
    <property type="component" value="Unassembled WGS sequence"/>
</dbReference>
<dbReference type="AlphaFoldDB" id="A0A0J7NXY0"/>
<dbReference type="STRING" id="67767.A0A0J7NXY0"/>
<proteinExistence type="predicted"/>
<dbReference type="PaxDb" id="67767-A0A0J7NXY0"/>
<dbReference type="Gene3D" id="3.30.160.60">
    <property type="entry name" value="Classic Zinc Finger"/>
    <property type="match status" value="1"/>
</dbReference>
<feature type="domain" description="C2H2-type" evidence="2">
    <location>
        <begin position="37"/>
        <end position="64"/>
    </location>
</feature>
<name>A0A0J7NXY0_LASNI</name>
<evidence type="ECO:0000313" key="4">
    <source>
        <dbReference type="Proteomes" id="UP000036403"/>
    </source>
</evidence>
<dbReference type="SUPFAM" id="SSF57667">
    <property type="entry name" value="beta-beta-alpha zinc fingers"/>
    <property type="match status" value="1"/>
</dbReference>
<sequence>MCENCEWRFGVTEEIDPPLLITQQNKTDDRRMTAKGFRCPRCGRCYKVKRSLRRHIMVECGKAPMHKCPYCQHRSKYRTSISKHVMHIHPNLPYP</sequence>
<evidence type="ECO:0000259" key="2">
    <source>
        <dbReference type="PROSITE" id="PS50157"/>
    </source>
</evidence>
<dbReference type="GO" id="GO:0008270">
    <property type="term" value="F:zinc ion binding"/>
    <property type="evidence" value="ECO:0007669"/>
    <property type="project" value="UniProtKB-KW"/>
</dbReference>
<keyword evidence="1" id="KW-0863">Zinc-finger</keyword>
<evidence type="ECO:0000313" key="3">
    <source>
        <dbReference type="EMBL" id="KMQ97280.1"/>
    </source>
</evidence>
<keyword evidence="4" id="KW-1185">Reference proteome</keyword>
<protein>
    <submittedName>
        <fullName evidence="3">Longitudinals lacking isoforms a b d l</fullName>
    </submittedName>
</protein>
<dbReference type="OrthoDB" id="3437960at2759"/>
<reference evidence="3 4" key="1">
    <citation type="submission" date="2015-04" db="EMBL/GenBank/DDBJ databases">
        <title>Lasius niger genome sequencing.</title>
        <authorList>
            <person name="Konorov E.A."/>
            <person name="Nikitin M.A."/>
            <person name="Kirill M.V."/>
            <person name="Chang P."/>
        </authorList>
    </citation>
    <scope>NUCLEOTIDE SEQUENCE [LARGE SCALE GENOMIC DNA]</scope>
    <source>
        <tissue evidence="3">Whole</tissue>
    </source>
</reference>